<evidence type="ECO:0000313" key="1">
    <source>
        <dbReference type="Proteomes" id="UP000790787"/>
    </source>
</evidence>
<organism evidence="1 2">
    <name type="scientific">Nicotiana tabacum</name>
    <name type="common">Common tobacco</name>
    <dbReference type="NCBI Taxonomy" id="4097"/>
    <lineage>
        <taxon>Eukaryota</taxon>
        <taxon>Viridiplantae</taxon>
        <taxon>Streptophyta</taxon>
        <taxon>Embryophyta</taxon>
        <taxon>Tracheophyta</taxon>
        <taxon>Spermatophyta</taxon>
        <taxon>Magnoliopsida</taxon>
        <taxon>eudicotyledons</taxon>
        <taxon>Gunneridae</taxon>
        <taxon>Pentapetalae</taxon>
        <taxon>asterids</taxon>
        <taxon>lamiids</taxon>
        <taxon>Solanales</taxon>
        <taxon>Solanaceae</taxon>
        <taxon>Nicotianoideae</taxon>
        <taxon>Nicotianeae</taxon>
        <taxon>Nicotiana</taxon>
    </lineage>
</organism>
<sequence length="226" mass="25116">MELVHGGCWNFCAIDSIEADYKALVVCSVLPEIKATISSSTSYHHLGAVEMQLPCHGWYKCNTDGASKGNPGPNSLGFCVRDDGGDVVYYRVVDVGVTTNMVAEAKAILQGLEYCVEHDFHPLILETNSLVMKKAIEGEWDPPWVIAQDVKKIIEMKDNFNMIFQHVFRDGNSVADFIANIVFSFVGTSEFHSFSELPSAGKRLINLDKSQSPNLSIRIEKRRTPD</sequence>
<protein>
    <submittedName>
        <fullName evidence="2">Uncharacterized protein LOC142173025</fullName>
    </submittedName>
</protein>
<dbReference type="RefSeq" id="XP_075093709.1">
    <property type="nucleotide sequence ID" value="XM_075237608.1"/>
</dbReference>
<evidence type="ECO:0000313" key="2">
    <source>
        <dbReference type="RefSeq" id="XP_075093709.1"/>
    </source>
</evidence>
<reference evidence="1" key="1">
    <citation type="journal article" date="2014" name="Nat. Commun.">
        <title>The tobacco genome sequence and its comparison with those of tomato and potato.</title>
        <authorList>
            <person name="Sierro N."/>
            <person name="Battey J.N."/>
            <person name="Ouadi S."/>
            <person name="Bakaher N."/>
            <person name="Bovet L."/>
            <person name="Willig A."/>
            <person name="Goepfert S."/>
            <person name="Peitsch M.C."/>
            <person name="Ivanov N.V."/>
        </authorList>
    </citation>
    <scope>NUCLEOTIDE SEQUENCE [LARGE SCALE GENOMIC DNA]</scope>
</reference>
<keyword evidence="1" id="KW-1185">Reference proteome</keyword>
<reference evidence="2" key="2">
    <citation type="submission" date="2025-08" db="UniProtKB">
        <authorList>
            <consortium name="RefSeq"/>
        </authorList>
    </citation>
    <scope>IDENTIFICATION</scope>
    <source>
        <tissue evidence="2">Leaf</tissue>
    </source>
</reference>
<accession>A0AC58T901</accession>
<gene>
    <name evidence="2" type="primary">LOC142173025</name>
</gene>
<name>A0AC58T901_TOBAC</name>
<proteinExistence type="predicted"/>
<dbReference type="Proteomes" id="UP000790787">
    <property type="component" value="Chromosome 18"/>
</dbReference>